<reference evidence="3" key="3">
    <citation type="submission" date="2025-09" db="UniProtKB">
        <authorList>
            <consortium name="Ensembl"/>
        </authorList>
    </citation>
    <scope>IDENTIFICATION</scope>
</reference>
<keyword evidence="1" id="KW-0175">Coiled coil</keyword>
<dbReference type="Proteomes" id="UP000314982">
    <property type="component" value="Unassembled WGS sequence"/>
</dbReference>
<evidence type="ECO:0000313" key="3">
    <source>
        <dbReference type="Ensembl" id="ENSHHUP00000019840.1"/>
    </source>
</evidence>
<dbReference type="AlphaFoldDB" id="A0A4W5L6B7"/>
<accession>A0A4W5L6B7</accession>
<feature type="region of interest" description="Disordered" evidence="2">
    <location>
        <begin position="1"/>
        <end position="65"/>
    </location>
</feature>
<protein>
    <recommendedName>
        <fullName evidence="5">Elastin microfibril interfacer 3</fullName>
    </recommendedName>
</protein>
<name>A0A4W5L6B7_9TELE</name>
<reference evidence="4" key="1">
    <citation type="submission" date="2018-06" db="EMBL/GenBank/DDBJ databases">
        <title>Genome assembly of Danube salmon.</title>
        <authorList>
            <person name="Macqueen D.J."/>
            <person name="Gundappa M.K."/>
        </authorList>
    </citation>
    <scope>NUCLEOTIDE SEQUENCE [LARGE SCALE GENOMIC DNA]</scope>
</reference>
<organism evidence="3 4">
    <name type="scientific">Hucho hucho</name>
    <name type="common">huchen</name>
    <dbReference type="NCBI Taxonomy" id="62062"/>
    <lineage>
        <taxon>Eukaryota</taxon>
        <taxon>Metazoa</taxon>
        <taxon>Chordata</taxon>
        <taxon>Craniata</taxon>
        <taxon>Vertebrata</taxon>
        <taxon>Euteleostomi</taxon>
        <taxon>Actinopterygii</taxon>
        <taxon>Neopterygii</taxon>
        <taxon>Teleostei</taxon>
        <taxon>Protacanthopterygii</taxon>
        <taxon>Salmoniformes</taxon>
        <taxon>Salmonidae</taxon>
        <taxon>Salmoninae</taxon>
        <taxon>Hucho</taxon>
    </lineage>
</organism>
<reference evidence="3" key="2">
    <citation type="submission" date="2025-08" db="UniProtKB">
        <authorList>
            <consortium name="Ensembl"/>
        </authorList>
    </citation>
    <scope>IDENTIFICATION</scope>
</reference>
<evidence type="ECO:0000256" key="1">
    <source>
        <dbReference type="SAM" id="Coils"/>
    </source>
</evidence>
<evidence type="ECO:0008006" key="5">
    <source>
        <dbReference type="Google" id="ProtNLM"/>
    </source>
</evidence>
<dbReference type="Ensembl" id="ENSHHUT00000020573.1">
    <property type="protein sequence ID" value="ENSHHUP00000019840.1"/>
    <property type="gene ID" value="ENSHHUG00000012410.1"/>
</dbReference>
<keyword evidence="4" id="KW-1185">Reference proteome</keyword>
<dbReference type="GeneTree" id="ENSGT01030000234633"/>
<evidence type="ECO:0000313" key="4">
    <source>
        <dbReference type="Proteomes" id="UP000314982"/>
    </source>
</evidence>
<proteinExistence type="predicted"/>
<evidence type="ECO:0000256" key="2">
    <source>
        <dbReference type="SAM" id="MobiDB-lite"/>
    </source>
</evidence>
<feature type="coiled-coil region" evidence="1">
    <location>
        <begin position="460"/>
        <end position="487"/>
    </location>
</feature>
<sequence length="632" mass="68428">MPPFKGGAPHRPGIKGYPHGHPQPPLNHKSVPGGANLEPSQPDSRPIPTGQLPTGNGYGNKVGVSGDRLDRMEEDLLRLTQDLDILNGVMAGLEGRLRLSLQEDTKNMLGSLLSTVPRLSDSSVGFGVIPDGTPDGLEGGEGFSGFGDLAGRVTEVKDELKAKGHVLEEIQGMVLGHEGQLKKLLEAATGRPITGSVSPSILEEMLDAKLAGVRADILDAFERRLSGLQNHCEERIGEVQRQCHNEHMNGQEHIQQSLDGRETGLREELGTLQAQIQGLTLTDSCCGQVNSLSQRMLMLEESVKGLTESQRELQAALTDQIIHIETLIEARLEDIDARLNVTESGDVGVGKVPGGLDGFKTLLKDKLKSLEERVFVALEELSNATAPALLEGQVMPALETEIESVRRRVEGDLDCIQRKLTDLELLCTSSCSHATPPGGGVQTGLVEECEAVENKVSGRLDSHADQLDRLNTTLQTLLNRIAQEDEEGSVQGEITLLKINVNSVNRTLKGLRDSVSLFTKEVGHANATWTHRDNQLATQVQGITQLVGRQASLLGAGEHRLSQLKGELVSLRRRLAGELQGCRTTALGVQREVKEVDSRVAQVEGQCGSLGELADNLERIRTELERHSDSHL</sequence>